<evidence type="ECO:0008006" key="4">
    <source>
        <dbReference type="Google" id="ProtNLM"/>
    </source>
</evidence>
<evidence type="ECO:0000256" key="1">
    <source>
        <dbReference type="SAM" id="SignalP"/>
    </source>
</evidence>
<accession>A0ABN0X263</accession>
<evidence type="ECO:0000313" key="3">
    <source>
        <dbReference type="Proteomes" id="UP001501757"/>
    </source>
</evidence>
<reference evidence="2 3" key="1">
    <citation type="journal article" date="2019" name="Int. J. Syst. Evol. Microbiol.">
        <title>The Global Catalogue of Microorganisms (GCM) 10K type strain sequencing project: providing services to taxonomists for standard genome sequencing and annotation.</title>
        <authorList>
            <consortium name="The Broad Institute Genomics Platform"/>
            <consortium name="The Broad Institute Genome Sequencing Center for Infectious Disease"/>
            <person name="Wu L."/>
            <person name="Ma J."/>
        </authorList>
    </citation>
    <scope>NUCLEOTIDE SEQUENCE [LARGE SCALE GENOMIC DNA]</scope>
    <source>
        <strain evidence="2 3">JCM 13378</strain>
    </source>
</reference>
<dbReference type="EMBL" id="BAAAEI010000007">
    <property type="protein sequence ID" value="GAA0353214.1"/>
    <property type="molecule type" value="Genomic_DNA"/>
</dbReference>
<feature type="chain" id="PRO_5047238646" description="PEP-CTERM protein-sorting domain-containing protein" evidence="1">
    <location>
        <begin position="23"/>
        <end position="222"/>
    </location>
</feature>
<gene>
    <name evidence="2" type="ORF">GCM10009092_16980</name>
</gene>
<name>A0ABN0X263_9ALTE</name>
<organism evidence="2 3">
    <name type="scientific">Bowmanella denitrificans</name>
    <dbReference type="NCBI Taxonomy" id="366582"/>
    <lineage>
        <taxon>Bacteria</taxon>
        <taxon>Pseudomonadati</taxon>
        <taxon>Pseudomonadota</taxon>
        <taxon>Gammaproteobacteria</taxon>
        <taxon>Alteromonadales</taxon>
        <taxon>Alteromonadaceae</taxon>
        <taxon>Bowmanella</taxon>
    </lineage>
</organism>
<feature type="signal peptide" evidence="1">
    <location>
        <begin position="1"/>
        <end position="22"/>
    </location>
</feature>
<protein>
    <recommendedName>
        <fullName evidence="4">PEP-CTERM protein-sorting domain-containing protein</fullName>
    </recommendedName>
</protein>
<evidence type="ECO:0000313" key="2">
    <source>
        <dbReference type="EMBL" id="GAA0353214.1"/>
    </source>
</evidence>
<keyword evidence="3" id="KW-1185">Reference proteome</keyword>
<sequence length="222" mass="24150">MLSIRRTFGAAIFTMFSLQANAGLIHQFDFINMNAPEVLPQIDMYDAGLALQVSGWTTSFNSDGEQKESWQPVSFPGIFYADLGLGLISSDDDGPFLDGGSSSYYDEDPDEGFLLVFSHTVSLDMMFFEGVGRSDDINISLVDFSSGIPELQISFHDIEPEFGVIAANDPSSALVGKAFMLWVDGDDDSVALAGLQVTRVPLPATAPLMALGLVMLRRFRRG</sequence>
<keyword evidence="1" id="KW-0732">Signal</keyword>
<proteinExistence type="predicted"/>
<comment type="caution">
    <text evidence="2">The sequence shown here is derived from an EMBL/GenBank/DDBJ whole genome shotgun (WGS) entry which is preliminary data.</text>
</comment>
<dbReference type="Proteomes" id="UP001501757">
    <property type="component" value="Unassembled WGS sequence"/>
</dbReference>